<feature type="domain" description="UspA" evidence="2">
    <location>
        <begin position="2"/>
        <end position="145"/>
    </location>
</feature>
<dbReference type="EMBL" id="JBHTCC010000003">
    <property type="protein sequence ID" value="MFC7299545.1"/>
    <property type="molecule type" value="Genomic_DNA"/>
</dbReference>
<dbReference type="RefSeq" id="WP_382235649.1">
    <property type="nucleotide sequence ID" value="NZ_JBHTCC010000003.1"/>
</dbReference>
<comment type="similarity">
    <text evidence="1">Belongs to the universal stress protein A family.</text>
</comment>
<sequence length="145" mass="15628">MKILFAVDGSKFTVKAAKFLIDYIGTCKEVPELHLLHVKAAIPVGLAKHRARALLGADVVDSYYKDEAMASLAVAEKVLRKKDIAFEAEYKIGDASGEIAQYAKKHKVDLIVMGSHGHSALGSILLGSVTSRVLATTDVPLLIVR</sequence>
<reference evidence="4" key="1">
    <citation type="journal article" date="2019" name="Int. J. Syst. Evol. Microbiol.">
        <title>The Global Catalogue of Microorganisms (GCM) 10K type strain sequencing project: providing services to taxonomists for standard genome sequencing and annotation.</title>
        <authorList>
            <consortium name="The Broad Institute Genomics Platform"/>
            <consortium name="The Broad Institute Genome Sequencing Center for Infectious Disease"/>
            <person name="Wu L."/>
            <person name="Ma J."/>
        </authorList>
    </citation>
    <scope>NUCLEOTIDE SEQUENCE [LARGE SCALE GENOMIC DNA]</scope>
    <source>
        <strain evidence="4">CCUG 36956</strain>
    </source>
</reference>
<dbReference type="PRINTS" id="PR01438">
    <property type="entry name" value="UNVRSLSTRESS"/>
</dbReference>
<evidence type="ECO:0000313" key="3">
    <source>
        <dbReference type="EMBL" id="MFC7299545.1"/>
    </source>
</evidence>
<dbReference type="Proteomes" id="UP001596379">
    <property type="component" value="Unassembled WGS sequence"/>
</dbReference>
<evidence type="ECO:0000256" key="1">
    <source>
        <dbReference type="ARBA" id="ARBA00008791"/>
    </source>
</evidence>
<keyword evidence="4" id="KW-1185">Reference proteome</keyword>
<evidence type="ECO:0000259" key="2">
    <source>
        <dbReference type="Pfam" id="PF00582"/>
    </source>
</evidence>
<dbReference type="PANTHER" id="PTHR31964">
    <property type="entry name" value="ADENINE NUCLEOTIDE ALPHA HYDROLASES-LIKE SUPERFAMILY PROTEIN"/>
    <property type="match status" value="1"/>
</dbReference>
<accession>A0ABW2J7Q2</accession>
<name>A0ABW2J7Q2_9BURK</name>
<protein>
    <submittedName>
        <fullName evidence="3">Universal stress protein</fullName>
    </submittedName>
</protein>
<comment type="caution">
    <text evidence="3">The sequence shown here is derived from an EMBL/GenBank/DDBJ whole genome shotgun (WGS) entry which is preliminary data.</text>
</comment>
<organism evidence="3 4">
    <name type="scientific">Herminiimonas aquatilis</name>
    <dbReference type="NCBI Taxonomy" id="345342"/>
    <lineage>
        <taxon>Bacteria</taxon>
        <taxon>Pseudomonadati</taxon>
        <taxon>Pseudomonadota</taxon>
        <taxon>Betaproteobacteria</taxon>
        <taxon>Burkholderiales</taxon>
        <taxon>Oxalobacteraceae</taxon>
        <taxon>Herminiimonas</taxon>
    </lineage>
</organism>
<dbReference type="SUPFAM" id="SSF52402">
    <property type="entry name" value="Adenine nucleotide alpha hydrolases-like"/>
    <property type="match status" value="1"/>
</dbReference>
<dbReference type="InterPro" id="IPR006015">
    <property type="entry name" value="Universal_stress_UspA"/>
</dbReference>
<dbReference type="InterPro" id="IPR006016">
    <property type="entry name" value="UspA"/>
</dbReference>
<evidence type="ECO:0000313" key="4">
    <source>
        <dbReference type="Proteomes" id="UP001596379"/>
    </source>
</evidence>
<proteinExistence type="inferred from homology"/>
<dbReference type="Gene3D" id="3.40.50.620">
    <property type="entry name" value="HUPs"/>
    <property type="match status" value="1"/>
</dbReference>
<dbReference type="PANTHER" id="PTHR31964:SF113">
    <property type="entry name" value="USPA DOMAIN-CONTAINING PROTEIN"/>
    <property type="match status" value="1"/>
</dbReference>
<dbReference type="Pfam" id="PF00582">
    <property type="entry name" value="Usp"/>
    <property type="match status" value="1"/>
</dbReference>
<gene>
    <name evidence="3" type="ORF">ACFQO0_13955</name>
</gene>
<dbReference type="InterPro" id="IPR014729">
    <property type="entry name" value="Rossmann-like_a/b/a_fold"/>
</dbReference>
<dbReference type="CDD" id="cd00293">
    <property type="entry name" value="USP-like"/>
    <property type="match status" value="1"/>
</dbReference>